<accession>A0AAW1JH87</accession>
<dbReference type="Proteomes" id="UP001458880">
    <property type="component" value="Unassembled WGS sequence"/>
</dbReference>
<feature type="compositionally biased region" description="Polar residues" evidence="1">
    <location>
        <begin position="1"/>
        <end position="10"/>
    </location>
</feature>
<name>A0AAW1JH87_POPJA</name>
<sequence>MQYETNNNNVAPDEAYASDDSIVDKNYLPSNTSDNESVEIPRKVSKKLTKKKSEKCRFLGKKINEKEIET</sequence>
<feature type="region of interest" description="Disordered" evidence="1">
    <location>
        <begin position="1"/>
        <end position="40"/>
    </location>
</feature>
<evidence type="ECO:0000313" key="2">
    <source>
        <dbReference type="EMBL" id="KAK9703362.1"/>
    </source>
</evidence>
<dbReference type="AlphaFoldDB" id="A0AAW1JH87"/>
<evidence type="ECO:0000256" key="1">
    <source>
        <dbReference type="SAM" id="MobiDB-lite"/>
    </source>
</evidence>
<proteinExistence type="predicted"/>
<protein>
    <submittedName>
        <fullName evidence="2">Uncharacterized protein</fullName>
    </submittedName>
</protein>
<comment type="caution">
    <text evidence="2">The sequence shown here is derived from an EMBL/GenBank/DDBJ whole genome shotgun (WGS) entry which is preliminary data.</text>
</comment>
<keyword evidence="3" id="KW-1185">Reference proteome</keyword>
<dbReference type="EMBL" id="JASPKY010000371">
    <property type="protein sequence ID" value="KAK9703362.1"/>
    <property type="molecule type" value="Genomic_DNA"/>
</dbReference>
<evidence type="ECO:0000313" key="3">
    <source>
        <dbReference type="Proteomes" id="UP001458880"/>
    </source>
</evidence>
<gene>
    <name evidence="2" type="ORF">QE152_g29366</name>
</gene>
<reference evidence="2 3" key="1">
    <citation type="journal article" date="2024" name="BMC Genomics">
        <title>De novo assembly and annotation of Popillia japonica's genome with initial clues to its potential as an invasive pest.</title>
        <authorList>
            <person name="Cucini C."/>
            <person name="Boschi S."/>
            <person name="Funari R."/>
            <person name="Cardaioli E."/>
            <person name="Iannotti N."/>
            <person name="Marturano G."/>
            <person name="Paoli F."/>
            <person name="Bruttini M."/>
            <person name="Carapelli A."/>
            <person name="Frati F."/>
            <person name="Nardi F."/>
        </authorList>
    </citation>
    <scope>NUCLEOTIDE SEQUENCE [LARGE SCALE GENOMIC DNA]</scope>
    <source>
        <strain evidence="2">DMR45628</strain>
    </source>
</reference>
<organism evidence="2 3">
    <name type="scientific">Popillia japonica</name>
    <name type="common">Japanese beetle</name>
    <dbReference type="NCBI Taxonomy" id="7064"/>
    <lineage>
        <taxon>Eukaryota</taxon>
        <taxon>Metazoa</taxon>
        <taxon>Ecdysozoa</taxon>
        <taxon>Arthropoda</taxon>
        <taxon>Hexapoda</taxon>
        <taxon>Insecta</taxon>
        <taxon>Pterygota</taxon>
        <taxon>Neoptera</taxon>
        <taxon>Endopterygota</taxon>
        <taxon>Coleoptera</taxon>
        <taxon>Polyphaga</taxon>
        <taxon>Scarabaeiformia</taxon>
        <taxon>Scarabaeidae</taxon>
        <taxon>Rutelinae</taxon>
        <taxon>Popillia</taxon>
    </lineage>
</organism>